<dbReference type="AlphaFoldDB" id="A0A6A6NVM9"/>
<keyword evidence="9" id="KW-0687">Ribonucleoprotein</keyword>
<comment type="subcellular location">
    <subcellularLocation>
        <location evidence="1">Cytoplasm</location>
    </subcellularLocation>
</comment>
<keyword evidence="3" id="KW-0963">Cytoplasm</keyword>
<evidence type="ECO:0000313" key="9">
    <source>
        <dbReference type="EMBL" id="KAF2455537.1"/>
    </source>
</evidence>
<evidence type="ECO:0000256" key="5">
    <source>
        <dbReference type="ARBA" id="ARBA00022845"/>
    </source>
</evidence>
<dbReference type="PROSITE" id="PS50908">
    <property type="entry name" value="RWD"/>
    <property type="match status" value="1"/>
</dbReference>
<keyword evidence="4" id="KW-0678">Repressor</keyword>
<dbReference type="InterPro" id="IPR006575">
    <property type="entry name" value="RWD_dom"/>
</dbReference>
<dbReference type="InterPro" id="IPR016135">
    <property type="entry name" value="UBQ-conjugating_enzyme/RWD"/>
</dbReference>
<dbReference type="Pfam" id="PF01205">
    <property type="entry name" value="Impact_N"/>
    <property type="match status" value="1"/>
</dbReference>
<evidence type="ECO:0000256" key="4">
    <source>
        <dbReference type="ARBA" id="ARBA00022491"/>
    </source>
</evidence>
<feature type="domain" description="RWD" evidence="8">
    <location>
        <begin position="7"/>
        <end position="104"/>
    </location>
</feature>
<dbReference type="EMBL" id="MU001686">
    <property type="protein sequence ID" value="KAF2455537.1"/>
    <property type="molecule type" value="Genomic_DNA"/>
</dbReference>
<evidence type="ECO:0000256" key="3">
    <source>
        <dbReference type="ARBA" id="ARBA00022490"/>
    </source>
</evidence>
<reference evidence="9" key="1">
    <citation type="journal article" date="2020" name="Stud. Mycol.">
        <title>101 Dothideomycetes genomes: a test case for predicting lifestyles and emergence of pathogens.</title>
        <authorList>
            <person name="Haridas S."/>
            <person name="Albert R."/>
            <person name="Binder M."/>
            <person name="Bloem J."/>
            <person name="Labutti K."/>
            <person name="Salamov A."/>
            <person name="Andreopoulos B."/>
            <person name="Baker S."/>
            <person name="Barry K."/>
            <person name="Bills G."/>
            <person name="Bluhm B."/>
            <person name="Cannon C."/>
            <person name="Castanera R."/>
            <person name="Culley D."/>
            <person name="Daum C."/>
            <person name="Ezra D."/>
            <person name="Gonzalez J."/>
            <person name="Henrissat B."/>
            <person name="Kuo A."/>
            <person name="Liang C."/>
            <person name="Lipzen A."/>
            <person name="Lutzoni F."/>
            <person name="Magnuson J."/>
            <person name="Mondo S."/>
            <person name="Nolan M."/>
            <person name="Ohm R."/>
            <person name="Pangilinan J."/>
            <person name="Park H.-J."/>
            <person name="Ramirez L."/>
            <person name="Alfaro M."/>
            <person name="Sun H."/>
            <person name="Tritt A."/>
            <person name="Yoshinaga Y."/>
            <person name="Zwiers L.-H."/>
            <person name="Turgeon B."/>
            <person name="Goodwin S."/>
            <person name="Spatafora J."/>
            <person name="Crous P."/>
            <person name="Grigoriev I."/>
        </authorList>
    </citation>
    <scope>NUCLEOTIDE SEQUENCE</scope>
    <source>
        <strain evidence="9">ATCC 16933</strain>
    </source>
</reference>
<keyword evidence="6" id="KW-0346">Stress response</keyword>
<dbReference type="Proteomes" id="UP000799766">
    <property type="component" value="Unassembled WGS sequence"/>
</dbReference>
<evidence type="ECO:0000313" key="10">
    <source>
        <dbReference type="Proteomes" id="UP000799766"/>
    </source>
</evidence>
<dbReference type="SUPFAM" id="SSF54495">
    <property type="entry name" value="UBC-like"/>
    <property type="match status" value="1"/>
</dbReference>
<dbReference type="Gene3D" id="3.10.110.10">
    <property type="entry name" value="Ubiquitin Conjugating Enzyme"/>
    <property type="match status" value="1"/>
</dbReference>
<dbReference type="PROSITE" id="PS00910">
    <property type="entry name" value="UPF0029"/>
    <property type="match status" value="1"/>
</dbReference>
<gene>
    <name evidence="9" type="ORF">BDY21DRAFT_416105</name>
</gene>
<dbReference type="InterPro" id="IPR001498">
    <property type="entry name" value="Impact_N"/>
</dbReference>
<keyword evidence="9" id="KW-0689">Ribosomal protein</keyword>
<dbReference type="InterPro" id="IPR036956">
    <property type="entry name" value="Impact_N_sf"/>
</dbReference>
<dbReference type="GO" id="GO:0006446">
    <property type="term" value="P:regulation of translational initiation"/>
    <property type="evidence" value="ECO:0007669"/>
    <property type="project" value="TreeGrafter"/>
</dbReference>
<dbReference type="Pfam" id="PF05773">
    <property type="entry name" value="RWD"/>
    <property type="match status" value="1"/>
</dbReference>
<dbReference type="SUPFAM" id="SSF54211">
    <property type="entry name" value="Ribosomal protein S5 domain 2-like"/>
    <property type="match status" value="1"/>
</dbReference>
<organism evidence="9 10">
    <name type="scientific">Lineolata rhizophorae</name>
    <dbReference type="NCBI Taxonomy" id="578093"/>
    <lineage>
        <taxon>Eukaryota</taxon>
        <taxon>Fungi</taxon>
        <taxon>Dikarya</taxon>
        <taxon>Ascomycota</taxon>
        <taxon>Pezizomycotina</taxon>
        <taxon>Dothideomycetes</taxon>
        <taxon>Dothideomycetes incertae sedis</taxon>
        <taxon>Lineolatales</taxon>
        <taxon>Lineolataceae</taxon>
        <taxon>Lineolata</taxon>
    </lineage>
</organism>
<protein>
    <submittedName>
        <fullName evidence="9">Ribosomal protein S5 domain 2-type protein</fullName>
    </submittedName>
</protein>
<dbReference type="InterPro" id="IPR020568">
    <property type="entry name" value="Ribosomal_Su5_D2-typ_SF"/>
</dbReference>
<dbReference type="InterPro" id="IPR023582">
    <property type="entry name" value="Impact"/>
</dbReference>
<comment type="similarity">
    <text evidence="2">Belongs to the IMPACT family.</text>
</comment>
<feature type="region of interest" description="Disordered" evidence="7">
    <location>
        <begin position="107"/>
        <end position="141"/>
    </location>
</feature>
<evidence type="ECO:0000256" key="6">
    <source>
        <dbReference type="ARBA" id="ARBA00023016"/>
    </source>
</evidence>
<dbReference type="GO" id="GO:0140469">
    <property type="term" value="P:GCN2-mediated signaling"/>
    <property type="evidence" value="ECO:0007669"/>
    <property type="project" value="TreeGrafter"/>
</dbReference>
<dbReference type="GO" id="GO:0005737">
    <property type="term" value="C:cytoplasm"/>
    <property type="evidence" value="ECO:0007669"/>
    <property type="project" value="UniProtKB-SubCell"/>
</dbReference>
<feature type="compositionally biased region" description="Low complexity" evidence="7">
    <location>
        <begin position="110"/>
        <end position="130"/>
    </location>
</feature>
<dbReference type="CDD" id="cd23822">
    <property type="entry name" value="RWD_ScYIH1-like"/>
    <property type="match status" value="1"/>
</dbReference>
<name>A0A6A6NVM9_9PEZI</name>
<proteinExistence type="inferred from homology"/>
<keyword evidence="5" id="KW-0810">Translation regulation</keyword>
<dbReference type="InterPro" id="IPR020569">
    <property type="entry name" value="UPF0029_Impact_CS"/>
</dbReference>
<evidence type="ECO:0000256" key="2">
    <source>
        <dbReference type="ARBA" id="ARBA00007665"/>
    </source>
</evidence>
<evidence type="ECO:0000256" key="1">
    <source>
        <dbReference type="ARBA" id="ARBA00004496"/>
    </source>
</evidence>
<dbReference type="PANTHER" id="PTHR16301">
    <property type="entry name" value="IMPACT-RELATED"/>
    <property type="match status" value="1"/>
</dbReference>
<dbReference type="PANTHER" id="PTHR16301:SF25">
    <property type="entry name" value="PROTEIN IMPACT"/>
    <property type="match status" value="1"/>
</dbReference>
<dbReference type="GO" id="GO:0005840">
    <property type="term" value="C:ribosome"/>
    <property type="evidence" value="ECO:0007669"/>
    <property type="project" value="UniProtKB-KW"/>
</dbReference>
<evidence type="ECO:0000259" key="8">
    <source>
        <dbReference type="PROSITE" id="PS50908"/>
    </source>
</evidence>
<dbReference type="OrthoDB" id="69641at2759"/>
<dbReference type="Gene3D" id="3.30.230.30">
    <property type="entry name" value="Impact, N-terminal domain"/>
    <property type="match status" value="1"/>
</dbReference>
<keyword evidence="10" id="KW-1185">Reference proteome</keyword>
<evidence type="ECO:0000256" key="7">
    <source>
        <dbReference type="SAM" id="MobiDB-lite"/>
    </source>
</evidence>
<accession>A0A6A6NVM9</accession>
<sequence>MNSTLSDELVSINSIYDPSTLVELSPTTCALRLPSNPSISLRIEFPIAYPDEPPTILGTQSVAEKGTGAAVVDISRTTLSRIFQPGEPCVYDLVEELSAALPNHQDEDQLSQANASQDAASAASTSLTTNPDQNVLGPAPPWVLSEPLTEKRSVFLARAAHVTSPSDAKAYVAHLIATDKKAARATHNMTAWRIRGAGGTAYQDCDDDGETASGGRLLHLLQLMDVWDVVVVVSRWFGGVLLGPDRFRIINAVAREAVIKGEFGKEAAKEVETKGGGKKKGKK</sequence>